<keyword evidence="3 8" id="KW-0863">Zinc-finger</keyword>
<evidence type="ECO:0000256" key="3">
    <source>
        <dbReference type="ARBA" id="ARBA00022771"/>
    </source>
</evidence>
<feature type="compositionally biased region" description="Polar residues" evidence="9">
    <location>
        <begin position="985"/>
        <end position="1008"/>
    </location>
</feature>
<dbReference type="CDD" id="cd00202">
    <property type="entry name" value="ZnF_GATA"/>
    <property type="match status" value="1"/>
</dbReference>
<dbReference type="GO" id="GO:0008270">
    <property type="term" value="F:zinc ion binding"/>
    <property type="evidence" value="ECO:0007669"/>
    <property type="project" value="UniProtKB-KW"/>
</dbReference>
<dbReference type="Gene3D" id="3.30.50.10">
    <property type="entry name" value="Erythroid Transcription Factor GATA-1, subunit A"/>
    <property type="match status" value="1"/>
</dbReference>
<dbReference type="PROSITE" id="PS50114">
    <property type="entry name" value="GATA_ZN_FINGER_2"/>
    <property type="match status" value="1"/>
</dbReference>
<dbReference type="HOGENOM" id="CLU_006725_0_0_1"/>
<evidence type="ECO:0000256" key="2">
    <source>
        <dbReference type="ARBA" id="ARBA00022723"/>
    </source>
</evidence>
<dbReference type="PANTHER" id="PTHR10071">
    <property type="entry name" value="TRANSCRIPTION FACTOR GATA FAMILY MEMBER"/>
    <property type="match status" value="1"/>
</dbReference>
<feature type="compositionally biased region" description="Polar residues" evidence="9">
    <location>
        <begin position="73"/>
        <end position="83"/>
    </location>
</feature>
<protein>
    <recommendedName>
        <fullName evidence="10">GATA-type domain-containing protein</fullName>
    </recommendedName>
</protein>
<feature type="region of interest" description="Disordered" evidence="9">
    <location>
        <begin position="1"/>
        <end position="106"/>
    </location>
</feature>
<feature type="region of interest" description="Disordered" evidence="9">
    <location>
        <begin position="338"/>
        <end position="357"/>
    </location>
</feature>
<comment type="subcellular location">
    <subcellularLocation>
        <location evidence="1">Nucleus</location>
    </subcellularLocation>
</comment>
<dbReference type="GO" id="GO:0000122">
    <property type="term" value="P:negative regulation of transcription by RNA polymerase II"/>
    <property type="evidence" value="ECO:0007669"/>
    <property type="project" value="TreeGrafter"/>
</dbReference>
<keyword evidence="4" id="KW-0862">Zinc</keyword>
<feature type="region of interest" description="Disordered" evidence="9">
    <location>
        <begin position="543"/>
        <end position="662"/>
    </location>
</feature>
<feature type="compositionally biased region" description="Polar residues" evidence="9">
    <location>
        <begin position="93"/>
        <end position="106"/>
    </location>
</feature>
<dbReference type="Pfam" id="PF00320">
    <property type="entry name" value="GATA"/>
    <property type="match status" value="1"/>
</dbReference>
<dbReference type="InterPro" id="IPR013860">
    <property type="entry name" value="AreA_GATA"/>
</dbReference>
<dbReference type="SUPFAM" id="SSF57716">
    <property type="entry name" value="Glucocorticoid receptor-like (DNA-binding domain)"/>
    <property type="match status" value="1"/>
</dbReference>
<dbReference type="InParanoid" id="A0A0C3FG03"/>
<feature type="region of interest" description="Disordered" evidence="9">
    <location>
        <begin position="481"/>
        <end position="507"/>
    </location>
</feature>
<feature type="compositionally biased region" description="Low complexity" evidence="9">
    <location>
        <begin position="45"/>
        <end position="72"/>
    </location>
</feature>
<dbReference type="EMBL" id="KN833013">
    <property type="protein sequence ID" value="KIM78906.1"/>
    <property type="molecule type" value="Genomic_DNA"/>
</dbReference>
<evidence type="ECO:0000256" key="7">
    <source>
        <dbReference type="ARBA" id="ARBA00023242"/>
    </source>
</evidence>
<reference evidence="11 12" key="1">
    <citation type="submission" date="2014-04" db="EMBL/GenBank/DDBJ databases">
        <authorList>
            <consortium name="DOE Joint Genome Institute"/>
            <person name="Kuo A."/>
            <person name="Tarkka M."/>
            <person name="Buscot F."/>
            <person name="Kohler A."/>
            <person name="Nagy L.G."/>
            <person name="Floudas D."/>
            <person name="Copeland A."/>
            <person name="Barry K.W."/>
            <person name="Cichocki N."/>
            <person name="Veneault-Fourrey C."/>
            <person name="LaButti K."/>
            <person name="Lindquist E.A."/>
            <person name="Lipzen A."/>
            <person name="Lundell T."/>
            <person name="Morin E."/>
            <person name="Murat C."/>
            <person name="Sun H."/>
            <person name="Tunlid A."/>
            <person name="Henrissat B."/>
            <person name="Grigoriev I.V."/>
            <person name="Hibbett D.S."/>
            <person name="Martin F."/>
            <person name="Nordberg H.P."/>
            <person name="Cantor M.N."/>
            <person name="Hua S.X."/>
        </authorList>
    </citation>
    <scope>NUCLEOTIDE SEQUENCE [LARGE SCALE GENOMIC DNA]</scope>
    <source>
        <strain evidence="11 12">F 1598</strain>
    </source>
</reference>
<feature type="compositionally biased region" description="Basic and acidic residues" evidence="9">
    <location>
        <begin position="260"/>
        <end position="270"/>
    </location>
</feature>
<dbReference type="GO" id="GO:0045944">
    <property type="term" value="P:positive regulation of transcription by RNA polymerase II"/>
    <property type="evidence" value="ECO:0007669"/>
    <property type="project" value="TreeGrafter"/>
</dbReference>
<evidence type="ECO:0000256" key="8">
    <source>
        <dbReference type="PROSITE-ProRule" id="PRU00094"/>
    </source>
</evidence>
<feature type="region of interest" description="Disordered" evidence="9">
    <location>
        <begin position="1079"/>
        <end position="1158"/>
    </location>
</feature>
<dbReference type="PANTHER" id="PTHR10071:SF281">
    <property type="entry name" value="BOX A-BINDING FACTOR-RELATED"/>
    <property type="match status" value="1"/>
</dbReference>
<name>A0A0C3FG03_PILCF</name>
<keyword evidence="2" id="KW-0479">Metal-binding</keyword>
<feature type="region of interest" description="Disordered" evidence="9">
    <location>
        <begin position="914"/>
        <end position="1029"/>
    </location>
</feature>
<evidence type="ECO:0000313" key="12">
    <source>
        <dbReference type="Proteomes" id="UP000054166"/>
    </source>
</evidence>
<dbReference type="PRINTS" id="PR00619">
    <property type="entry name" value="GATAZNFINGER"/>
</dbReference>
<feature type="compositionally biased region" description="Low complexity" evidence="9">
    <location>
        <begin position="547"/>
        <end position="557"/>
    </location>
</feature>
<dbReference type="Proteomes" id="UP000054166">
    <property type="component" value="Unassembled WGS sequence"/>
</dbReference>
<dbReference type="PROSITE" id="PS00344">
    <property type="entry name" value="GATA_ZN_FINGER_1"/>
    <property type="match status" value="1"/>
</dbReference>
<feature type="region of interest" description="Disordered" evidence="9">
    <location>
        <begin position="694"/>
        <end position="716"/>
    </location>
</feature>
<dbReference type="GO" id="GO:0000978">
    <property type="term" value="F:RNA polymerase II cis-regulatory region sequence-specific DNA binding"/>
    <property type="evidence" value="ECO:0007669"/>
    <property type="project" value="TreeGrafter"/>
</dbReference>
<dbReference type="GO" id="GO:0005634">
    <property type="term" value="C:nucleus"/>
    <property type="evidence" value="ECO:0007669"/>
    <property type="project" value="UniProtKB-SubCell"/>
</dbReference>
<dbReference type="InterPro" id="IPR013088">
    <property type="entry name" value="Znf_NHR/GATA"/>
</dbReference>
<accession>A0A0C3FG03</accession>
<evidence type="ECO:0000256" key="4">
    <source>
        <dbReference type="ARBA" id="ARBA00022833"/>
    </source>
</evidence>
<feature type="compositionally biased region" description="Basic and acidic residues" evidence="9">
    <location>
        <begin position="495"/>
        <end position="507"/>
    </location>
</feature>
<dbReference type="STRING" id="765440.A0A0C3FG03"/>
<gene>
    <name evidence="11" type="ORF">PILCRDRAFT_824027</name>
</gene>
<dbReference type="GO" id="GO:0000981">
    <property type="term" value="F:DNA-binding transcription factor activity, RNA polymerase II-specific"/>
    <property type="evidence" value="ECO:0007669"/>
    <property type="project" value="TreeGrafter"/>
</dbReference>
<evidence type="ECO:0000313" key="11">
    <source>
        <dbReference type="EMBL" id="KIM78906.1"/>
    </source>
</evidence>
<feature type="compositionally biased region" description="Polar residues" evidence="9">
    <location>
        <begin position="1120"/>
        <end position="1130"/>
    </location>
</feature>
<evidence type="ECO:0000256" key="6">
    <source>
        <dbReference type="ARBA" id="ARBA00023163"/>
    </source>
</evidence>
<keyword evidence="6" id="KW-0804">Transcription</keyword>
<keyword evidence="5" id="KW-0805">Transcription regulation</keyword>
<feature type="region of interest" description="Disordered" evidence="9">
    <location>
        <begin position="132"/>
        <end position="295"/>
    </location>
</feature>
<dbReference type="SMART" id="SM00401">
    <property type="entry name" value="ZnF_GATA"/>
    <property type="match status" value="1"/>
</dbReference>
<feature type="compositionally biased region" description="Low complexity" evidence="9">
    <location>
        <begin position="631"/>
        <end position="641"/>
    </location>
</feature>
<feature type="compositionally biased region" description="Polar residues" evidence="9">
    <location>
        <begin position="929"/>
        <end position="969"/>
    </location>
</feature>
<organism evidence="11 12">
    <name type="scientific">Piloderma croceum (strain F 1598)</name>
    <dbReference type="NCBI Taxonomy" id="765440"/>
    <lineage>
        <taxon>Eukaryota</taxon>
        <taxon>Fungi</taxon>
        <taxon>Dikarya</taxon>
        <taxon>Basidiomycota</taxon>
        <taxon>Agaricomycotina</taxon>
        <taxon>Agaricomycetes</taxon>
        <taxon>Agaricomycetidae</taxon>
        <taxon>Atheliales</taxon>
        <taxon>Atheliaceae</taxon>
        <taxon>Piloderma</taxon>
    </lineage>
</organism>
<evidence type="ECO:0000256" key="9">
    <source>
        <dbReference type="SAM" id="MobiDB-lite"/>
    </source>
</evidence>
<feature type="compositionally biased region" description="Low complexity" evidence="9">
    <location>
        <begin position="1104"/>
        <end position="1119"/>
    </location>
</feature>
<dbReference type="Pfam" id="PF08550">
    <property type="entry name" value="GATA_AreA"/>
    <property type="match status" value="1"/>
</dbReference>
<dbReference type="AlphaFoldDB" id="A0A0C3FG03"/>
<feature type="compositionally biased region" description="Polar residues" evidence="9">
    <location>
        <begin position="27"/>
        <end position="44"/>
    </location>
</feature>
<sequence>MAPSTSSGESFIDGHRPQPWSPPGRPTVNTSFSNQPSLSTQSDGLSQHHLSSLPSSSHASPWSPSVPSSSSHTGPYTLQQANPRPTIPGDGASQRQPLSGSEWNNLFSAPLNPTQFAALAANGVLGVSPDAASGVPSASLQPPHYNPSNSRTQTNQHIHGHGQTASWSHSTTPYLSSNPSYMHKSSLTRQSSTINAPNDKAKSPAGDVSHYSPVPLRSHDGGLSYGTKVTHERQFPGSIPGDRRQSMQESTSPHNVGPSRHPDSRLDRRNSGPFDASLHSSLSPGEYNPGYSFPGERSNIGIPPSLWMSPTSPTPSTPASYGSLHAPLLTAISTTNPADSSALSSYGHSPLSSNHSATDSKSALFNDLFADNLFDLPNLPLPEHGTSSFTSPRLSGSPDLKAAELAAASADPEALAKEDPLATQVWKMYARNKATLPHAQRMENLTWRMMALALKKKKEDEELKAIPNVVEHRSSPIIPKEEPTEFTYHPSQSFKSKDHNERGRGRDKVRVVGFDGTNQDGPEDEDVVPMDWRAMSRSRSRVAMDWRPTSRSRSRPPINHLTTFDEHGMTPGAPSEGRHAFPTIGSPSSLGVPSKLMHNKHHSGSDMKEMPRSIPIRGASALSAGRRSPISSSLQHQSDYSSVRDSISEKHTVPYDSSSHSRYPSNAFHQSFSAFNSPSFQPSSLPSFGLHGLATNSSSSSSSADKRSFPRHVRKTSFDHTVEREGIFSGVSGRHQVNGKPLSPDSLAGTKRRADAPHAESMLRADPPSVEGSFHELEPYESDSPFPQTVFDFSFPPYDGMFDLGSTGSLGQADYSNSNTQGNSLSEQRFHNLSRSSYSSPTYSLPPNMKGGLSAAAAAASAAMAEGYAQLDAANLAGTEDSGLDYRQFMGLAYPNMDNGSYLAHNPYTHVDPTHILPVEQGDGAFHASPSSDGWGNGIHSSSTASPEPYNTSTASSPPSVEGTMNNRNQPRKLVSSKRVDAQKKSFSNPNNGPSLNALRSASSTPDLSSAAEGSLGHTGKGDSDDVDSTPTCCTNCHTSNTPLWRRDPEGQPLCNACGLFYKLHGVVRPLSLKTDVIKKRNRASGTPSGTARKGNGNLPKLASSSTRPRSNTTSNMTSGHTGSRISLGNRTGMGASPPGGGTLAMKRQRRTSSGLQP</sequence>
<keyword evidence="7" id="KW-0539">Nucleus</keyword>
<feature type="region of interest" description="Disordered" evidence="9">
    <location>
        <begin position="732"/>
        <end position="753"/>
    </location>
</feature>
<dbReference type="InterPro" id="IPR039355">
    <property type="entry name" value="Transcription_factor_GATA"/>
</dbReference>
<dbReference type="FunFam" id="3.30.50.10:FF:000007">
    <property type="entry name" value="Nitrogen regulatory AreA, N-terminal"/>
    <property type="match status" value="1"/>
</dbReference>
<dbReference type="InterPro" id="IPR000679">
    <property type="entry name" value="Znf_GATA"/>
</dbReference>
<reference evidence="12" key="2">
    <citation type="submission" date="2015-01" db="EMBL/GenBank/DDBJ databases">
        <title>Evolutionary Origins and Diversification of the Mycorrhizal Mutualists.</title>
        <authorList>
            <consortium name="DOE Joint Genome Institute"/>
            <consortium name="Mycorrhizal Genomics Consortium"/>
            <person name="Kohler A."/>
            <person name="Kuo A."/>
            <person name="Nagy L.G."/>
            <person name="Floudas D."/>
            <person name="Copeland A."/>
            <person name="Barry K.W."/>
            <person name="Cichocki N."/>
            <person name="Veneault-Fourrey C."/>
            <person name="LaButti K."/>
            <person name="Lindquist E.A."/>
            <person name="Lipzen A."/>
            <person name="Lundell T."/>
            <person name="Morin E."/>
            <person name="Murat C."/>
            <person name="Riley R."/>
            <person name="Ohm R."/>
            <person name="Sun H."/>
            <person name="Tunlid A."/>
            <person name="Henrissat B."/>
            <person name="Grigoriev I.V."/>
            <person name="Hibbett D.S."/>
            <person name="Martin F."/>
        </authorList>
    </citation>
    <scope>NUCLEOTIDE SEQUENCE [LARGE SCALE GENOMIC DNA]</scope>
    <source>
        <strain evidence="12">F 1598</strain>
    </source>
</reference>
<dbReference type="OrthoDB" id="515401at2759"/>
<feature type="domain" description="GATA-type" evidence="10">
    <location>
        <begin position="1028"/>
        <end position="1081"/>
    </location>
</feature>
<evidence type="ECO:0000259" key="10">
    <source>
        <dbReference type="PROSITE" id="PS50114"/>
    </source>
</evidence>
<keyword evidence="12" id="KW-1185">Reference proteome</keyword>
<evidence type="ECO:0000256" key="1">
    <source>
        <dbReference type="ARBA" id="ARBA00004123"/>
    </source>
</evidence>
<feature type="compositionally biased region" description="Polar residues" evidence="9">
    <location>
        <begin position="136"/>
        <end position="196"/>
    </location>
</feature>
<proteinExistence type="predicted"/>
<evidence type="ECO:0000256" key="5">
    <source>
        <dbReference type="ARBA" id="ARBA00023015"/>
    </source>
</evidence>